<keyword evidence="2" id="KW-0677">Repeat</keyword>
<accession>A0A7S3Y787</accession>
<evidence type="ECO:0000256" key="1">
    <source>
        <dbReference type="ARBA" id="ARBA00022614"/>
    </source>
</evidence>
<reference evidence="3" key="1">
    <citation type="submission" date="2021-01" db="EMBL/GenBank/DDBJ databases">
        <authorList>
            <person name="Corre E."/>
            <person name="Pelletier E."/>
            <person name="Niang G."/>
            <person name="Scheremetjew M."/>
            <person name="Finn R."/>
            <person name="Kale V."/>
            <person name="Holt S."/>
            <person name="Cochrane G."/>
            <person name="Meng A."/>
            <person name="Brown T."/>
            <person name="Cohen L."/>
        </authorList>
    </citation>
    <scope>NUCLEOTIDE SEQUENCE</scope>
    <source>
        <strain evidence="3">CCCM811</strain>
    </source>
</reference>
<dbReference type="GO" id="GO:0036158">
    <property type="term" value="P:outer dynein arm assembly"/>
    <property type="evidence" value="ECO:0007669"/>
    <property type="project" value="TreeGrafter"/>
</dbReference>
<dbReference type="PANTHER" id="PTHR18849">
    <property type="entry name" value="LEUCINE RICH REPEAT PROTEIN"/>
    <property type="match status" value="1"/>
</dbReference>
<dbReference type="PROSITE" id="PS51450">
    <property type="entry name" value="LRR"/>
    <property type="match status" value="2"/>
</dbReference>
<dbReference type="PANTHER" id="PTHR18849:SF8">
    <property type="entry name" value="LEUCINE-RICH REPEAT-CONTAINING PROTEIN 61"/>
    <property type="match status" value="1"/>
</dbReference>
<protein>
    <recommendedName>
        <fullName evidence="4">U2A'/phosphoprotein 32 family A C-terminal domain-containing protein</fullName>
    </recommendedName>
</protein>
<dbReference type="SUPFAM" id="SSF52058">
    <property type="entry name" value="L domain-like"/>
    <property type="match status" value="1"/>
</dbReference>
<proteinExistence type="predicted"/>
<evidence type="ECO:0000313" key="3">
    <source>
        <dbReference type="EMBL" id="CAE0643163.1"/>
    </source>
</evidence>
<dbReference type="InterPro" id="IPR032675">
    <property type="entry name" value="LRR_dom_sf"/>
</dbReference>
<dbReference type="Gene3D" id="3.80.10.10">
    <property type="entry name" value="Ribonuclease Inhibitor"/>
    <property type="match status" value="1"/>
</dbReference>
<dbReference type="GO" id="GO:0005737">
    <property type="term" value="C:cytoplasm"/>
    <property type="evidence" value="ECO:0007669"/>
    <property type="project" value="TreeGrafter"/>
</dbReference>
<dbReference type="AlphaFoldDB" id="A0A7S3Y787"/>
<gene>
    <name evidence="3" type="ORF">LGLO00237_LOCUS69</name>
</gene>
<evidence type="ECO:0000256" key="2">
    <source>
        <dbReference type="ARBA" id="ARBA00022737"/>
    </source>
</evidence>
<dbReference type="Pfam" id="PF13855">
    <property type="entry name" value="LRR_8"/>
    <property type="match status" value="1"/>
</dbReference>
<keyword evidence="1" id="KW-0433">Leucine-rich repeat</keyword>
<organism evidence="3">
    <name type="scientific">Lotharella globosa</name>
    <dbReference type="NCBI Taxonomy" id="91324"/>
    <lineage>
        <taxon>Eukaryota</taxon>
        <taxon>Sar</taxon>
        <taxon>Rhizaria</taxon>
        <taxon>Cercozoa</taxon>
        <taxon>Chlorarachniophyceae</taxon>
        <taxon>Lotharella</taxon>
    </lineage>
</organism>
<name>A0A7S3Y787_9EUKA</name>
<dbReference type="InterPro" id="IPR001611">
    <property type="entry name" value="Leu-rich_rpt"/>
</dbReference>
<sequence length="226" mass="25494">MKRLTREVLVARSGEFTLESIFSLSLRKQGLKLTAALGECKHLKNLDLAENGLKDLRVEGHALPDMKHLKFLDLSQNGLTSADSIPMCERLEILHLEGNRIKNPRDLLKLKTNAPRLKQLFLQAINGTLQNPMCLKSKYAVTVKSMFPSLQVLDGMRLNYHFSLFNLGLKLEEEFQKAAEKDQDLLSGKNEAKNARKPVVSALLKEDYTTAITKLEETLKECKAFA</sequence>
<evidence type="ECO:0008006" key="4">
    <source>
        <dbReference type="Google" id="ProtNLM"/>
    </source>
</evidence>
<dbReference type="EMBL" id="HBIV01000090">
    <property type="protein sequence ID" value="CAE0643163.1"/>
    <property type="molecule type" value="Transcribed_RNA"/>
</dbReference>